<name>A0A1G9DR39_9GAMM</name>
<evidence type="ECO:0000313" key="2">
    <source>
        <dbReference type="EMBL" id="SDK66316.1"/>
    </source>
</evidence>
<protein>
    <submittedName>
        <fullName evidence="2">Uncharacterized protein</fullName>
    </submittedName>
</protein>
<evidence type="ECO:0000313" key="3">
    <source>
        <dbReference type="Proteomes" id="UP000199305"/>
    </source>
</evidence>
<feature type="chain" id="PRO_5011449918" evidence="1">
    <location>
        <begin position="29"/>
        <end position="246"/>
    </location>
</feature>
<dbReference type="OrthoDB" id="5731859at2"/>
<gene>
    <name evidence="2" type="ORF">SAMN05216212_2922</name>
</gene>
<keyword evidence="1" id="KW-0732">Signal</keyword>
<accession>A0A1G9DR39</accession>
<feature type="signal peptide" evidence="1">
    <location>
        <begin position="1"/>
        <end position="28"/>
    </location>
</feature>
<dbReference type="EMBL" id="FNFH01000006">
    <property type="protein sequence ID" value="SDK66316.1"/>
    <property type="molecule type" value="Genomic_DNA"/>
</dbReference>
<evidence type="ECO:0000256" key="1">
    <source>
        <dbReference type="SAM" id="SignalP"/>
    </source>
</evidence>
<organism evidence="2 3">
    <name type="scientific">Microbulbifer yueqingensis</name>
    <dbReference type="NCBI Taxonomy" id="658219"/>
    <lineage>
        <taxon>Bacteria</taxon>
        <taxon>Pseudomonadati</taxon>
        <taxon>Pseudomonadota</taxon>
        <taxon>Gammaproteobacteria</taxon>
        <taxon>Cellvibrionales</taxon>
        <taxon>Microbulbiferaceae</taxon>
        <taxon>Microbulbifer</taxon>
    </lineage>
</organism>
<dbReference type="Proteomes" id="UP000199305">
    <property type="component" value="Unassembled WGS sequence"/>
</dbReference>
<dbReference type="RefSeq" id="WP_091515908.1">
    <property type="nucleotide sequence ID" value="NZ_FNFH01000006.1"/>
</dbReference>
<dbReference type="AlphaFoldDB" id="A0A1G9DR39"/>
<keyword evidence="3" id="KW-1185">Reference proteome</keyword>
<reference evidence="3" key="1">
    <citation type="submission" date="2016-10" db="EMBL/GenBank/DDBJ databases">
        <authorList>
            <person name="Varghese N."/>
            <person name="Submissions S."/>
        </authorList>
    </citation>
    <scope>NUCLEOTIDE SEQUENCE [LARGE SCALE GENOMIC DNA]</scope>
    <source>
        <strain evidence="3">CGMCC 1.10658</strain>
    </source>
</reference>
<sequence>MSHYPRAVSAADLALALLAITISPGALAAPEYLCFEGISDKKVTLCYPNTAGSGRDAIVEEAVEKLGLKLDKGETPGTLVTMTADMARFYSRDKFEASLRKNFPLLGSDSVAHMVHHDEHTAVLLKGGSQLLYSHEQQSFIFGFDEPTPLAGLTYYYGRGTKPGTWTGGLPASSCTLSRDGITFVAPARDHRLYSESGSFCEYDGYYFKPVKDQVQVRKVDQIGQRQEIISATGFTAFLEWLRQGQ</sequence>
<proteinExistence type="predicted"/>